<organism evidence="1 2">
    <name type="scientific">Haloplanus rubicundus</name>
    <dbReference type="NCBI Taxonomy" id="1547898"/>
    <lineage>
        <taxon>Archaea</taxon>
        <taxon>Methanobacteriati</taxon>
        <taxon>Methanobacteriota</taxon>
        <taxon>Stenosarchaea group</taxon>
        <taxon>Halobacteria</taxon>
        <taxon>Halobacteriales</taxon>
        <taxon>Haloferacaceae</taxon>
        <taxon>Haloplanus</taxon>
    </lineage>
</organism>
<dbReference type="EMBL" id="CP031148">
    <property type="protein sequence ID" value="AXG11252.1"/>
    <property type="molecule type" value="Genomic_DNA"/>
</dbReference>
<dbReference type="KEGG" id="haq:DU484_16120"/>
<gene>
    <name evidence="1" type="ORF">DU484_16120</name>
</gene>
<protein>
    <submittedName>
        <fullName evidence="1">Uncharacterized protein</fullName>
    </submittedName>
</protein>
<proteinExistence type="predicted"/>
<sequence length="64" mass="6803">MSDGSSMRAREWVLAARFHEPADYGVPEAPVFPAVECASGALMLKDPETDAVAMVAGGPMPVRR</sequence>
<accession>A0A345EGD0</accession>
<dbReference type="RefSeq" id="WP_114606439.1">
    <property type="nucleotide sequence ID" value="NZ_CP031148.1"/>
</dbReference>
<evidence type="ECO:0000313" key="2">
    <source>
        <dbReference type="Proteomes" id="UP000252985"/>
    </source>
</evidence>
<evidence type="ECO:0000313" key="1">
    <source>
        <dbReference type="EMBL" id="AXG11252.1"/>
    </source>
</evidence>
<name>A0A345EGD0_9EURY</name>
<dbReference type="Proteomes" id="UP000252985">
    <property type="component" value="Chromosome"/>
</dbReference>
<dbReference type="GeneID" id="37288536"/>
<reference evidence="1 2" key="1">
    <citation type="submission" date="2018-07" db="EMBL/GenBank/DDBJ databases">
        <title>Genome sequences of Haloplanus sp. CBA1112.</title>
        <authorList>
            <person name="Kim Y.B."/>
            <person name="Roh S.W."/>
        </authorList>
    </citation>
    <scope>NUCLEOTIDE SEQUENCE [LARGE SCALE GENOMIC DNA]</scope>
    <source>
        <strain evidence="1 2">CBA1112</strain>
    </source>
</reference>
<dbReference type="AlphaFoldDB" id="A0A345EGD0"/>